<dbReference type="WBParaSite" id="Csp11.Scaffold511.g2557.t1">
    <property type="protein sequence ID" value="Csp11.Scaffold511.g2557.t1"/>
    <property type="gene ID" value="Csp11.Scaffold511.g2557"/>
</dbReference>
<feature type="signal peptide" evidence="1">
    <location>
        <begin position="1"/>
        <end position="18"/>
    </location>
</feature>
<reference evidence="3" key="1">
    <citation type="submission" date="2016-11" db="UniProtKB">
        <authorList>
            <consortium name="WormBaseParasite"/>
        </authorList>
    </citation>
    <scope>IDENTIFICATION</scope>
</reference>
<protein>
    <submittedName>
        <fullName evidence="3">ZP domain-containing protein</fullName>
    </submittedName>
</protein>
<organism evidence="2 3">
    <name type="scientific">Caenorhabditis tropicalis</name>
    <dbReference type="NCBI Taxonomy" id="1561998"/>
    <lineage>
        <taxon>Eukaryota</taxon>
        <taxon>Metazoa</taxon>
        <taxon>Ecdysozoa</taxon>
        <taxon>Nematoda</taxon>
        <taxon>Chromadorea</taxon>
        <taxon>Rhabditida</taxon>
        <taxon>Rhabditina</taxon>
        <taxon>Rhabditomorpha</taxon>
        <taxon>Rhabditoidea</taxon>
        <taxon>Rhabditidae</taxon>
        <taxon>Peloderinae</taxon>
        <taxon>Caenorhabditis</taxon>
    </lineage>
</organism>
<dbReference type="Pfam" id="PF05912">
    <property type="entry name" value="DUF870"/>
    <property type="match status" value="1"/>
</dbReference>
<dbReference type="PANTHER" id="PTHR21479:SF22">
    <property type="entry name" value="PROTEIN CBG07241"/>
    <property type="match status" value="1"/>
</dbReference>
<dbReference type="InterPro" id="IPR008588">
    <property type="entry name" value="DUF870_CAE_spp"/>
</dbReference>
<dbReference type="eggNOG" id="ENOG502TKAR">
    <property type="taxonomic scope" value="Eukaryota"/>
</dbReference>
<accession>A0A1I7T5D6</accession>
<sequence>MRVSEIVVIFGVLRVVTTTDISAHGILTCRFKGPWCFLIRLIEEDTYVDDQVDKYGIRCGFNGDQPFIMSGNQDGDERGSEEYTFFFLISHNCTLTGKRQRFETGRARRRIDEDRVSLSFSMDVSKIGEETDSF</sequence>
<evidence type="ECO:0000313" key="2">
    <source>
        <dbReference type="Proteomes" id="UP000095282"/>
    </source>
</evidence>
<evidence type="ECO:0000313" key="3">
    <source>
        <dbReference type="WBParaSite" id="Csp11.Scaffold511.g2557.t1"/>
    </source>
</evidence>
<proteinExistence type="predicted"/>
<keyword evidence="1" id="KW-0732">Signal</keyword>
<dbReference type="AlphaFoldDB" id="A0A1I7T5D6"/>
<dbReference type="PANTHER" id="PTHR21479">
    <property type="match status" value="1"/>
</dbReference>
<name>A0A1I7T5D6_9PELO</name>
<keyword evidence="2" id="KW-1185">Reference proteome</keyword>
<evidence type="ECO:0000256" key="1">
    <source>
        <dbReference type="SAM" id="SignalP"/>
    </source>
</evidence>
<feature type="chain" id="PRO_5009307070" evidence="1">
    <location>
        <begin position="19"/>
        <end position="134"/>
    </location>
</feature>
<dbReference type="Proteomes" id="UP000095282">
    <property type="component" value="Unplaced"/>
</dbReference>